<dbReference type="AlphaFoldDB" id="C9LSB4"/>
<gene>
    <name evidence="1" type="ORF">SELSPUOL_00338</name>
</gene>
<organism evidence="1 2">
    <name type="scientific">Selenomonas sputigena (strain ATCC 35185 / DSM 20758 / CCUG 44933 / VPI D19B-28)</name>
    <dbReference type="NCBI Taxonomy" id="546271"/>
    <lineage>
        <taxon>Bacteria</taxon>
        <taxon>Bacillati</taxon>
        <taxon>Bacillota</taxon>
        <taxon>Negativicutes</taxon>
        <taxon>Selenomonadales</taxon>
        <taxon>Selenomonadaceae</taxon>
        <taxon>Selenomonas</taxon>
    </lineage>
</organism>
<accession>C9LSB4</accession>
<name>C9LSB4_SELS3</name>
<evidence type="ECO:0000313" key="1">
    <source>
        <dbReference type="EMBL" id="EEX78154.1"/>
    </source>
</evidence>
<reference evidence="1 2" key="1">
    <citation type="submission" date="2009-09" db="EMBL/GenBank/DDBJ databases">
        <authorList>
            <person name="Weinstock G."/>
            <person name="Sodergren E."/>
            <person name="Clifton S."/>
            <person name="Fulton L."/>
            <person name="Fulton B."/>
            <person name="Courtney L."/>
            <person name="Fronick C."/>
            <person name="Harrison M."/>
            <person name="Strong C."/>
            <person name="Farmer C."/>
            <person name="Delahaunty K."/>
            <person name="Markovic C."/>
            <person name="Hall O."/>
            <person name="Minx P."/>
            <person name="Tomlinson C."/>
            <person name="Mitreva M."/>
            <person name="Nelson J."/>
            <person name="Hou S."/>
            <person name="Wollam A."/>
            <person name="Pepin K.H."/>
            <person name="Johnson M."/>
            <person name="Bhonagiri V."/>
            <person name="Nash W.E."/>
            <person name="Warren W."/>
            <person name="Chinwalla A."/>
            <person name="Mardis E.R."/>
            <person name="Wilson R.K."/>
        </authorList>
    </citation>
    <scope>NUCLEOTIDE SEQUENCE [LARGE SCALE GENOMIC DNA]</scope>
    <source>
        <strain evidence="2">ATCC 35185 / DSM 20758 / VPI D19B-28</strain>
    </source>
</reference>
<dbReference type="Gene3D" id="2.40.50.100">
    <property type="match status" value="1"/>
</dbReference>
<dbReference type="EMBL" id="ACKP02000010">
    <property type="protein sequence ID" value="EEX78154.1"/>
    <property type="molecule type" value="Genomic_DNA"/>
</dbReference>
<sequence length="104" mass="10867">MEGMQMKKALMFGLFLGIMIFAVHALTAEAAVDVKSGIAGTVTWRAEPGSALAAGAEIVRVRTLTGEVAAARAEEDCSVSEMLVSVGDDITAGQVVARLKKQDE</sequence>
<proteinExistence type="predicted"/>
<protein>
    <recommendedName>
        <fullName evidence="3">Biotin-requiring enzyme</fullName>
    </recommendedName>
</protein>
<dbReference type="InterPro" id="IPR011053">
    <property type="entry name" value="Single_hybrid_motif"/>
</dbReference>
<evidence type="ECO:0000313" key="2">
    <source>
        <dbReference type="Proteomes" id="UP000003505"/>
    </source>
</evidence>
<dbReference type="SUPFAM" id="SSF51230">
    <property type="entry name" value="Single hybrid motif"/>
    <property type="match status" value="1"/>
</dbReference>
<evidence type="ECO:0008006" key="3">
    <source>
        <dbReference type="Google" id="ProtNLM"/>
    </source>
</evidence>
<dbReference type="Proteomes" id="UP000003505">
    <property type="component" value="Unassembled WGS sequence"/>
</dbReference>
<dbReference type="STRING" id="546271.Selsp_1812"/>
<comment type="caution">
    <text evidence="1">The sequence shown here is derived from an EMBL/GenBank/DDBJ whole genome shotgun (WGS) entry which is preliminary data.</text>
</comment>